<dbReference type="EMBL" id="VSRR010107854">
    <property type="protein sequence ID" value="MPC96914.1"/>
    <property type="molecule type" value="Genomic_DNA"/>
</dbReference>
<accession>A0A5B7JX45</accession>
<comment type="caution">
    <text evidence="7">The sequence shown here is derived from an EMBL/GenBank/DDBJ whole genome shotgun (WGS) entry which is preliminary data.</text>
</comment>
<protein>
    <submittedName>
        <fullName evidence="7">Sorbitol dehydrogenase</fullName>
    </submittedName>
</protein>
<proteinExistence type="inferred from homology"/>
<keyword evidence="8" id="KW-1185">Reference proteome</keyword>
<organism evidence="7 8">
    <name type="scientific">Portunus trituberculatus</name>
    <name type="common">Swimming crab</name>
    <name type="synonym">Neptunus trituberculatus</name>
    <dbReference type="NCBI Taxonomy" id="210409"/>
    <lineage>
        <taxon>Eukaryota</taxon>
        <taxon>Metazoa</taxon>
        <taxon>Ecdysozoa</taxon>
        <taxon>Arthropoda</taxon>
        <taxon>Crustacea</taxon>
        <taxon>Multicrustacea</taxon>
        <taxon>Malacostraca</taxon>
        <taxon>Eumalacostraca</taxon>
        <taxon>Eucarida</taxon>
        <taxon>Decapoda</taxon>
        <taxon>Pleocyemata</taxon>
        <taxon>Brachyura</taxon>
        <taxon>Eubrachyura</taxon>
        <taxon>Portunoidea</taxon>
        <taxon>Portunidae</taxon>
        <taxon>Portuninae</taxon>
        <taxon>Portunus</taxon>
    </lineage>
</organism>
<evidence type="ECO:0000259" key="6">
    <source>
        <dbReference type="Pfam" id="PF00107"/>
    </source>
</evidence>
<evidence type="ECO:0000256" key="5">
    <source>
        <dbReference type="ARBA" id="ARBA00023002"/>
    </source>
</evidence>
<reference evidence="7 8" key="1">
    <citation type="submission" date="2019-05" db="EMBL/GenBank/DDBJ databases">
        <title>Another draft genome of Portunus trituberculatus and its Hox gene families provides insights of decapod evolution.</title>
        <authorList>
            <person name="Jeong J.-H."/>
            <person name="Song I."/>
            <person name="Kim S."/>
            <person name="Choi T."/>
            <person name="Kim D."/>
            <person name="Ryu S."/>
            <person name="Kim W."/>
        </authorList>
    </citation>
    <scope>NUCLEOTIDE SEQUENCE [LARGE SCALE GENOMIC DNA]</scope>
    <source>
        <tissue evidence="7">Muscle</tissue>
    </source>
</reference>
<keyword evidence="3" id="KW-0479">Metal-binding</keyword>
<comment type="cofactor">
    <cofactor evidence="1">
        <name>Zn(2+)</name>
        <dbReference type="ChEBI" id="CHEBI:29105"/>
    </cofactor>
</comment>
<keyword evidence="4" id="KW-0862">Zinc</keyword>
<evidence type="ECO:0000256" key="4">
    <source>
        <dbReference type="ARBA" id="ARBA00022833"/>
    </source>
</evidence>
<evidence type="ECO:0000313" key="8">
    <source>
        <dbReference type="Proteomes" id="UP000324222"/>
    </source>
</evidence>
<gene>
    <name evidence="7" type="primary">SORD_1</name>
    <name evidence="7" type="ORF">E2C01_092195</name>
</gene>
<feature type="domain" description="Alcohol dehydrogenase-like C-terminal" evidence="6">
    <location>
        <begin position="6"/>
        <end position="98"/>
    </location>
</feature>
<dbReference type="GO" id="GO:0006062">
    <property type="term" value="P:sorbitol catabolic process"/>
    <property type="evidence" value="ECO:0007669"/>
    <property type="project" value="TreeGrafter"/>
</dbReference>
<dbReference type="InterPro" id="IPR036291">
    <property type="entry name" value="NAD(P)-bd_dom_sf"/>
</dbReference>
<dbReference type="InterPro" id="IPR013149">
    <property type="entry name" value="ADH-like_C"/>
</dbReference>
<evidence type="ECO:0000256" key="1">
    <source>
        <dbReference type="ARBA" id="ARBA00001947"/>
    </source>
</evidence>
<dbReference type="PANTHER" id="PTHR43161">
    <property type="entry name" value="SORBITOL DEHYDROGENASE"/>
    <property type="match status" value="1"/>
</dbReference>
<evidence type="ECO:0000256" key="2">
    <source>
        <dbReference type="ARBA" id="ARBA00008072"/>
    </source>
</evidence>
<dbReference type="SUPFAM" id="SSF51735">
    <property type="entry name" value="NAD(P)-binding Rossmann-fold domains"/>
    <property type="match status" value="1"/>
</dbReference>
<dbReference type="Gene3D" id="3.90.180.10">
    <property type="entry name" value="Medium-chain alcohol dehydrogenases, catalytic domain"/>
    <property type="match status" value="1"/>
</dbReference>
<keyword evidence="5" id="KW-0560">Oxidoreductase</keyword>
<dbReference type="GO" id="GO:0046872">
    <property type="term" value="F:metal ion binding"/>
    <property type="evidence" value="ECO:0007669"/>
    <property type="project" value="UniProtKB-KW"/>
</dbReference>
<sequence>MGADCTMVLNCDTDAASLAKKVEEDMGCCPSVSFECTGTQKGMNNCIHATNACGTIMQVGACSEEVTLPLYLATSNEIDIKGICCSANCFPTAIEMIENDMVCVNKLISKCCDFDHYQDAFDFLHNNDDCICCVVSCC</sequence>
<dbReference type="Proteomes" id="UP000324222">
    <property type="component" value="Unassembled WGS sequence"/>
</dbReference>
<dbReference type="GO" id="GO:0003939">
    <property type="term" value="F:L-iditol 2-dehydrogenase (NAD+) activity"/>
    <property type="evidence" value="ECO:0007669"/>
    <property type="project" value="TreeGrafter"/>
</dbReference>
<comment type="similarity">
    <text evidence="2">Belongs to the zinc-containing alcohol dehydrogenase family.</text>
</comment>
<name>A0A5B7JX45_PORTR</name>
<dbReference type="Pfam" id="PF00107">
    <property type="entry name" value="ADH_zinc_N"/>
    <property type="match status" value="1"/>
</dbReference>
<dbReference type="AlphaFoldDB" id="A0A5B7JX45"/>
<evidence type="ECO:0000313" key="7">
    <source>
        <dbReference type="EMBL" id="MPC96914.1"/>
    </source>
</evidence>
<dbReference type="PANTHER" id="PTHR43161:SF9">
    <property type="entry name" value="SORBITOL DEHYDROGENASE"/>
    <property type="match status" value="1"/>
</dbReference>
<evidence type="ECO:0000256" key="3">
    <source>
        <dbReference type="ARBA" id="ARBA00022723"/>
    </source>
</evidence>
<dbReference type="OrthoDB" id="3941538at2759"/>
<dbReference type="Gene3D" id="3.40.50.720">
    <property type="entry name" value="NAD(P)-binding Rossmann-like Domain"/>
    <property type="match status" value="1"/>
</dbReference>